<keyword evidence="2 4" id="KW-0560">Oxidoreductase</keyword>
<dbReference type="InterPro" id="IPR036291">
    <property type="entry name" value="NAD(P)-bd_dom_sf"/>
</dbReference>
<dbReference type="RefSeq" id="WP_324181337.1">
    <property type="nucleotide sequence ID" value="NZ_BAABAW010000025.1"/>
</dbReference>
<gene>
    <name evidence="4" type="ORF">U6A24_17705</name>
</gene>
<accession>A0ABU5ZZS1</accession>
<dbReference type="PANTHER" id="PTHR42901:SF1">
    <property type="entry name" value="ALCOHOL DEHYDROGENASE"/>
    <property type="match status" value="1"/>
</dbReference>
<evidence type="ECO:0000313" key="5">
    <source>
        <dbReference type="Proteomes" id="UP001327027"/>
    </source>
</evidence>
<dbReference type="InterPro" id="IPR002347">
    <property type="entry name" value="SDR_fam"/>
</dbReference>
<name>A0ABU5ZZS1_9FLAO</name>
<evidence type="ECO:0000256" key="3">
    <source>
        <dbReference type="RuleBase" id="RU000363"/>
    </source>
</evidence>
<dbReference type="Proteomes" id="UP001327027">
    <property type="component" value="Unassembled WGS sequence"/>
</dbReference>
<evidence type="ECO:0000256" key="2">
    <source>
        <dbReference type="ARBA" id="ARBA00023002"/>
    </source>
</evidence>
<dbReference type="EMBL" id="JAYKLX010000008">
    <property type="protein sequence ID" value="MEB3347315.1"/>
    <property type="molecule type" value="Genomic_DNA"/>
</dbReference>
<evidence type="ECO:0000256" key="1">
    <source>
        <dbReference type="ARBA" id="ARBA00006484"/>
    </source>
</evidence>
<dbReference type="PIRSF" id="PIRSF000126">
    <property type="entry name" value="11-beta-HSD1"/>
    <property type="match status" value="1"/>
</dbReference>
<dbReference type="GO" id="GO:0016491">
    <property type="term" value="F:oxidoreductase activity"/>
    <property type="evidence" value="ECO:0007669"/>
    <property type="project" value="UniProtKB-KW"/>
</dbReference>
<comment type="caution">
    <text evidence="4">The sequence shown here is derived from an EMBL/GenBank/DDBJ whole genome shotgun (WGS) entry which is preliminary data.</text>
</comment>
<sequence>MSKTVLITGGSSGIGYSVSRYFAKNGYDLIWISLLKEEIEEAKKLLQNEISNCIINTMVQDLSKPEAAQKVYDWIAVNKWKVDVVVNNAGYGNYGFINEIDLDKELNMISLNLVNVYKMTRLFLQDMVKRNAGTIINISSNSSFQPTPKLGTYGATKAFVNHFSRSLNEELKMQGSKVKVICVCPAAIKDTNFKKTNGMEKVKTFDGLATTTAEEVAKDIWKGFTKGKSFIVSGWKMRMLYRISGLIPYKVEQFLVRRETKEI</sequence>
<dbReference type="EC" id="1.-.-.-" evidence="4"/>
<keyword evidence="5" id="KW-1185">Reference proteome</keyword>
<evidence type="ECO:0000313" key="4">
    <source>
        <dbReference type="EMBL" id="MEB3347315.1"/>
    </source>
</evidence>
<organism evidence="4 5">
    <name type="scientific">Aquimarina gracilis</name>
    <dbReference type="NCBI Taxonomy" id="874422"/>
    <lineage>
        <taxon>Bacteria</taxon>
        <taxon>Pseudomonadati</taxon>
        <taxon>Bacteroidota</taxon>
        <taxon>Flavobacteriia</taxon>
        <taxon>Flavobacteriales</taxon>
        <taxon>Flavobacteriaceae</taxon>
        <taxon>Aquimarina</taxon>
    </lineage>
</organism>
<dbReference type="Gene3D" id="3.40.50.720">
    <property type="entry name" value="NAD(P)-binding Rossmann-like Domain"/>
    <property type="match status" value="1"/>
</dbReference>
<dbReference type="PRINTS" id="PR00081">
    <property type="entry name" value="GDHRDH"/>
</dbReference>
<proteinExistence type="inferred from homology"/>
<dbReference type="PANTHER" id="PTHR42901">
    <property type="entry name" value="ALCOHOL DEHYDROGENASE"/>
    <property type="match status" value="1"/>
</dbReference>
<dbReference type="Pfam" id="PF00106">
    <property type="entry name" value="adh_short"/>
    <property type="match status" value="1"/>
</dbReference>
<dbReference type="SUPFAM" id="SSF51735">
    <property type="entry name" value="NAD(P)-binding Rossmann-fold domains"/>
    <property type="match status" value="1"/>
</dbReference>
<comment type="similarity">
    <text evidence="1 3">Belongs to the short-chain dehydrogenases/reductases (SDR) family.</text>
</comment>
<dbReference type="PRINTS" id="PR00080">
    <property type="entry name" value="SDRFAMILY"/>
</dbReference>
<dbReference type="CDD" id="cd05233">
    <property type="entry name" value="SDR_c"/>
    <property type="match status" value="1"/>
</dbReference>
<protein>
    <submittedName>
        <fullName evidence="4">SDR family oxidoreductase</fullName>
        <ecNumber evidence="4">1.-.-.-</ecNumber>
    </submittedName>
</protein>
<reference evidence="4 5" key="1">
    <citation type="journal article" date="2013" name="Int. J. Syst. Evol. Microbiol.">
        <title>Aquimarina gracilis sp. nov., isolated from the gut microflora of a mussel, Mytilus coruscus, and emended description of Aquimarina spongiae.</title>
        <authorList>
            <person name="Park S.C."/>
            <person name="Choe H.N."/>
            <person name="Baik K.S."/>
            <person name="Seong C.N."/>
        </authorList>
    </citation>
    <scope>NUCLEOTIDE SEQUENCE [LARGE SCALE GENOMIC DNA]</scope>
    <source>
        <strain evidence="4 5">PSC32</strain>
    </source>
</reference>